<accession>A0A059FQL4</accession>
<comment type="caution">
    <text evidence="2">The sequence shown here is derived from an EMBL/GenBank/DDBJ whole genome shotgun (WGS) entry which is preliminary data.</text>
</comment>
<dbReference type="EMBL" id="ARYK01000003">
    <property type="protein sequence ID" value="KCZ92955.1"/>
    <property type="molecule type" value="Genomic_DNA"/>
</dbReference>
<sequence length="159" mass="17441">MKYVLAAAATALLFAPAALATEISVGYSPDFAQTLEDDYGTREGTYLAKQIENDLMREFASAGLDVERVVVMIERAVPSKPTFKQLGDRPGLDYGDSVSIGGMKLTATAFDADGAEMGSLSYDWFETDIRRTGITTWYDANRASDRFARKFAKKLQAEV</sequence>
<dbReference type="Proteomes" id="UP000025171">
    <property type="component" value="Unassembled WGS sequence"/>
</dbReference>
<proteinExistence type="predicted"/>
<feature type="signal peptide" evidence="1">
    <location>
        <begin position="1"/>
        <end position="20"/>
    </location>
</feature>
<evidence type="ECO:0000256" key="1">
    <source>
        <dbReference type="SAM" id="SignalP"/>
    </source>
</evidence>
<evidence type="ECO:0000313" key="2">
    <source>
        <dbReference type="EMBL" id="KCZ92955.1"/>
    </source>
</evidence>
<gene>
    <name evidence="2" type="ORF">HJO_08367</name>
</gene>
<protein>
    <recommendedName>
        <fullName evidence="4">DUF3016 domain-containing protein</fullName>
    </recommendedName>
</protein>
<reference evidence="2 3" key="1">
    <citation type="journal article" date="2014" name="Antonie Van Leeuwenhoek">
        <title>Hyphomonas beringensis sp. nov. and Hyphomonas chukchiensis sp. nov., isolated from surface seawater of the Bering Sea and Chukchi Sea.</title>
        <authorList>
            <person name="Li C."/>
            <person name="Lai Q."/>
            <person name="Li G."/>
            <person name="Dong C."/>
            <person name="Wang J."/>
            <person name="Liao Y."/>
            <person name="Shao Z."/>
        </authorList>
    </citation>
    <scope>NUCLEOTIDE SEQUENCE [LARGE SCALE GENOMIC DNA]</scope>
    <source>
        <strain evidence="2 3">MHS-2</strain>
    </source>
</reference>
<dbReference type="AlphaFoldDB" id="A0A059FQL4"/>
<name>A0A059FQL4_9PROT</name>
<dbReference type="OrthoDB" id="7191640at2"/>
<dbReference type="PATRIC" id="fig|1280950.3.peg.1676"/>
<dbReference type="RefSeq" id="WP_035615947.1">
    <property type="nucleotide sequence ID" value="NZ_ARYK01000003.1"/>
</dbReference>
<dbReference type="STRING" id="1280950.HJO_08367"/>
<keyword evidence="1" id="KW-0732">Signal</keyword>
<keyword evidence="3" id="KW-1185">Reference proteome</keyword>
<feature type="chain" id="PRO_5001572528" description="DUF3016 domain-containing protein" evidence="1">
    <location>
        <begin position="21"/>
        <end position="159"/>
    </location>
</feature>
<evidence type="ECO:0000313" key="3">
    <source>
        <dbReference type="Proteomes" id="UP000025171"/>
    </source>
</evidence>
<organism evidence="2 3">
    <name type="scientific">Hyphomonas johnsonii MHS-2</name>
    <dbReference type="NCBI Taxonomy" id="1280950"/>
    <lineage>
        <taxon>Bacteria</taxon>
        <taxon>Pseudomonadati</taxon>
        <taxon>Pseudomonadota</taxon>
        <taxon>Alphaproteobacteria</taxon>
        <taxon>Hyphomonadales</taxon>
        <taxon>Hyphomonadaceae</taxon>
        <taxon>Hyphomonas</taxon>
    </lineage>
</organism>
<dbReference type="eggNOG" id="ENOG50336WR">
    <property type="taxonomic scope" value="Bacteria"/>
</dbReference>
<evidence type="ECO:0008006" key="4">
    <source>
        <dbReference type="Google" id="ProtNLM"/>
    </source>
</evidence>